<evidence type="ECO:0000313" key="3">
    <source>
        <dbReference type="Proteomes" id="UP000266841"/>
    </source>
</evidence>
<feature type="compositionally biased region" description="Basic residues" evidence="1">
    <location>
        <begin position="54"/>
        <end position="65"/>
    </location>
</feature>
<accession>K0R1Q7</accession>
<dbReference type="Proteomes" id="UP000266841">
    <property type="component" value="Unassembled WGS sequence"/>
</dbReference>
<protein>
    <submittedName>
        <fullName evidence="2">Uncharacterized protein</fullName>
    </submittedName>
</protein>
<dbReference type="AlphaFoldDB" id="K0R1Q7"/>
<feature type="compositionally biased region" description="Basic and acidic residues" evidence="1">
    <location>
        <begin position="66"/>
        <end position="77"/>
    </location>
</feature>
<organism evidence="2 3">
    <name type="scientific">Thalassiosira oceanica</name>
    <name type="common">Marine diatom</name>
    <dbReference type="NCBI Taxonomy" id="159749"/>
    <lineage>
        <taxon>Eukaryota</taxon>
        <taxon>Sar</taxon>
        <taxon>Stramenopiles</taxon>
        <taxon>Ochrophyta</taxon>
        <taxon>Bacillariophyta</taxon>
        <taxon>Coscinodiscophyceae</taxon>
        <taxon>Thalassiosirophycidae</taxon>
        <taxon>Thalassiosirales</taxon>
        <taxon>Thalassiosiraceae</taxon>
        <taxon>Thalassiosira</taxon>
    </lineage>
</organism>
<evidence type="ECO:0000256" key="1">
    <source>
        <dbReference type="SAM" id="MobiDB-lite"/>
    </source>
</evidence>
<name>K0R1Q7_THAOC</name>
<proteinExistence type="predicted"/>
<sequence length="128" mass="15175">MARITHLRHNHTDPDDLLPADKYLIETNLNTVASWSATRRQIWTADFEASLAARRSRTLQRKRRYERLGLEQLDHTERRKKRRKRGKQSGRDKPENTSRPKDLAPSLVGTISEGSQRHKRRKKKRREV</sequence>
<reference evidence="2 3" key="1">
    <citation type="journal article" date="2012" name="Genome Biol.">
        <title>Genome and low-iron response of an oceanic diatom adapted to chronic iron limitation.</title>
        <authorList>
            <person name="Lommer M."/>
            <person name="Specht M."/>
            <person name="Roy A.S."/>
            <person name="Kraemer L."/>
            <person name="Andreson R."/>
            <person name="Gutowska M.A."/>
            <person name="Wolf J."/>
            <person name="Bergner S.V."/>
            <person name="Schilhabel M.B."/>
            <person name="Klostermeier U.C."/>
            <person name="Beiko R.G."/>
            <person name="Rosenstiel P."/>
            <person name="Hippler M."/>
            <person name="Laroche J."/>
        </authorList>
    </citation>
    <scope>NUCLEOTIDE SEQUENCE [LARGE SCALE GENOMIC DNA]</scope>
    <source>
        <strain evidence="2 3">CCMP1005</strain>
    </source>
</reference>
<evidence type="ECO:0000313" key="2">
    <source>
        <dbReference type="EMBL" id="EJK44889.1"/>
    </source>
</evidence>
<feature type="compositionally biased region" description="Basic residues" evidence="1">
    <location>
        <begin position="117"/>
        <end position="128"/>
    </location>
</feature>
<feature type="compositionally biased region" description="Basic and acidic residues" evidence="1">
    <location>
        <begin position="89"/>
        <end position="102"/>
    </location>
</feature>
<dbReference type="EMBL" id="AGNL01049087">
    <property type="protein sequence ID" value="EJK44889.1"/>
    <property type="molecule type" value="Genomic_DNA"/>
</dbReference>
<feature type="compositionally biased region" description="Basic residues" evidence="1">
    <location>
        <begin position="78"/>
        <end position="88"/>
    </location>
</feature>
<keyword evidence="3" id="KW-1185">Reference proteome</keyword>
<feature type="region of interest" description="Disordered" evidence="1">
    <location>
        <begin position="54"/>
        <end position="128"/>
    </location>
</feature>
<gene>
    <name evidence="2" type="ORF">THAOC_36536</name>
</gene>
<comment type="caution">
    <text evidence="2">The sequence shown here is derived from an EMBL/GenBank/DDBJ whole genome shotgun (WGS) entry which is preliminary data.</text>
</comment>